<proteinExistence type="inferred from homology"/>
<evidence type="ECO:0000313" key="3">
    <source>
        <dbReference type="EMBL" id="CAG9292302.1"/>
    </source>
</evidence>
<feature type="domain" description="Amidohydrolase-related" evidence="2">
    <location>
        <begin position="134"/>
        <end position="387"/>
    </location>
</feature>
<sequence length="387" mass="43068">MVCTNTGELITKKEGGRSSSSFEIVDAHHHFLDTNENSFQSFLARFVPHTAYLPDDYHRDVIQPLWQEKRIKIVGSVHVECMPDDGVSEVAWVESITDSQAPEAQLPTRDKPVALNFSENTVSIPNGPVVQAIVASVDLTQSDVQQTLHQLKQASPKVRGVRWILDCVGPYQPKTATHVATLRHDGEDYLDHDGNSKGKAFAFERGFAQLATHGMSFDLQCAPTQLPAAAALCARHPNVPVCVDHLGKPRALLGLDNCKIMSENSSTPDADELQRWREGMHALASLPQVYVKLSMLGYAVPGWIQTPERVALVKSLVREIVELFGPSRCMFAFNWWKDGPTSDADGMSTVGPNPVELVEYMSEWLSDYSEAERKDIFSGTARRFYRF</sequence>
<dbReference type="Pfam" id="PF04909">
    <property type="entry name" value="Amidohydro_2"/>
    <property type="match status" value="1"/>
</dbReference>
<protein>
    <recommendedName>
        <fullName evidence="2">Amidohydrolase-related domain-containing protein</fullName>
    </recommendedName>
</protein>
<gene>
    <name evidence="3" type="ORF">PTTT1_LOCUS48921</name>
</gene>
<reference evidence="3" key="1">
    <citation type="submission" date="2022-02" db="EMBL/GenBank/DDBJ databases">
        <authorList>
            <person name="Giguere J D."/>
        </authorList>
    </citation>
    <scope>NUCLEOTIDE SEQUENCE</scope>
    <source>
        <strain evidence="3">CCAP 1055/1</strain>
    </source>
</reference>
<dbReference type="AlphaFoldDB" id="A0A8J9X7Z8"/>
<dbReference type="Gene3D" id="3.20.20.140">
    <property type="entry name" value="Metal-dependent hydrolases"/>
    <property type="match status" value="1"/>
</dbReference>
<name>A0A8J9X7Z8_PHATR</name>
<evidence type="ECO:0000256" key="1">
    <source>
        <dbReference type="ARBA" id="ARBA00038310"/>
    </source>
</evidence>
<dbReference type="Proteomes" id="UP000836788">
    <property type="component" value="Chromosome 6"/>
</dbReference>
<dbReference type="PANTHER" id="PTHR43569:SF2">
    <property type="entry name" value="AMIDOHYDROLASE-RELATED DOMAIN-CONTAINING PROTEIN"/>
    <property type="match status" value="1"/>
</dbReference>
<dbReference type="SUPFAM" id="SSF51556">
    <property type="entry name" value="Metallo-dependent hydrolases"/>
    <property type="match status" value="1"/>
</dbReference>
<dbReference type="PANTHER" id="PTHR43569">
    <property type="entry name" value="AMIDOHYDROLASE"/>
    <property type="match status" value="1"/>
</dbReference>
<dbReference type="OMA" id="PVEETRW"/>
<comment type="similarity">
    <text evidence="1">Belongs to the metallo-dependent hydrolases superfamily.</text>
</comment>
<dbReference type="InterPro" id="IPR006680">
    <property type="entry name" value="Amidohydro-rel"/>
</dbReference>
<dbReference type="InterPro" id="IPR032466">
    <property type="entry name" value="Metal_Hydrolase"/>
</dbReference>
<dbReference type="InterPro" id="IPR052350">
    <property type="entry name" value="Metallo-dep_Lactonases"/>
</dbReference>
<evidence type="ECO:0000259" key="2">
    <source>
        <dbReference type="Pfam" id="PF04909"/>
    </source>
</evidence>
<dbReference type="GO" id="GO:0016787">
    <property type="term" value="F:hydrolase activity"/>
    <property type="evidence" value="ECO:0007669"/>
    <property type="project" value="InterPro"/>
</dbReference>
<accession>A0A8J9X7Z8</accession>
<organism evidence="3">
    <name type="scientific">Phaeodactylum tricornutum</name>
    <name type="common">Diatom</name>
    <dbReference type="NCBI Taxonomy" id="2850"/>
    <lineage>
        <taxon>Eukaryota</taxon>
        <taxon>Sar</taxon>
        <taxon>Stramenopiles</taxon>
        <taxon>Ochrophyta</taxon>
        <taxon>Bacillariophyta</taxon>
        <taxon>Bacillariophyceae</taxon>
        <taxon>Bacillariophycidae</taxon>
        <taxon>Naviculales</taxon>
        <taxon>Phaeodactylaceae</taxon>
        <taxon>Phaeodactylum</taxon>
    </lineage>
</organism>
<dbReference type="EMBL" id="OU594947">
    <property type="protein sequence ID" value="CAG9292302.1"/>
    <property type="molecule type" value="Genomic_DNA"/>
</dbReference>